<dbReference type="EMBL" id="CP001654">
    <property type="protein sequence ID" value="ACS86467.1"/>
    <property type="molecule type" value="Genomic_DNA"/>
</dbReference>
<gene>
    <name evidence="2" type="ordered locus">Dd703_2690</name>
</gene>
<reference evidence="2" key="1">
    <citation type="submission" date="2009-06" db="EMBL/GenBank/DDBJ databases">
        <title>Complete sequence of Dickeya dadantii Ech703.</title>
        <authorList>
            <consortium name="US DOE Joint Genome Institute"/>
            <person name="Lucas S."/>
            <person name="Copeland A."/>
            <person name="Lapidus A."/>
            <person name="Glavina del Rio T."/>
            <person name="Dalin E."/>
            <person name="Tice H."/>
            <person name="Bruce D."/>
            <person name="Goodwin L."/>
            <person name="Pitluck S."/>
            <person name="Chertkov O."/>
            <person name="Brettin T."/>
            <person name="Detter J.C."/>
            <person name="Han C."/>
            <person name="Larimer F."/>
            <person name="Land M."/>
            <person name="Hauser L."/>
            <person name="Kyrpides N."/>
            <person name="Mikhailova N."/>
            <person name="Balakrishnan V."/>
            <person name="Glasner J."/>
            <person name="Perna N.T."/>
        </authorList>
    </citation>
    <scope>NUCLEOTIDE SEQUENCE [LARGE SCALE GENOMIC DNA]</scope>
    <source>
        <strain evidence="2">Ech703</strain>
    </source>
</reference>
<evidence type="ECO:0000313" key="3">
    <source>
        <dbReference type="Proteomes" id="UP000002734"/>
    </source>
</evidence>
<proteinExistence type="predicted"/>
<keyword evidence="3" id="KW-1185">Reference proteome</keyword>
<dbReference type="PANTHER" id="PTHR33303:SF2">
    <property type="entry name" value="COA-BINDING DOMAIN-CONTAINING PROTEIN"/>
    <property type="match status" value="1"/>
</dbReference>
<name>C6CAG9_MUSP7</name>
<dbReference type="InterPro" id="IPR036291">
    <property type="entry name" value="NAD(P)-bd_dom_sf"/>
</dbReference>
<organism evidence="2 3">
    <name type="scientific">Musicola paradisiaca (strain Ech703)</name>
    <name type="common">Dickeya paradisiaca</name>
    <name type="synonym">Dickeya dadantii</name>
    <dbReference type="NCBI Taxonomy" id="579405"/>
    <lineage>
        <taxon>Bacteria</taxon>
        <taxon>Pseudomonadati</taxon>
        <taxon>Pseudomonadota</taxon>
        <taxon>Gammaproteobacteria</taxon>
        <taxon>Enterobacterales</taxon>
        <taxon>Pectobacteriaceae</taxon>
        <taxon>Musicola</taxon>
    </lineage>
</organism>
<dbReference type="eggNOG" id="COG1832">
    <property type="taxonomic scope" value="Bacteria"/>
</dbReference>
<dbReference type="AlphaFoldDB" id="C6CAG9"/>
<protein>
    <submittedName>
        <fullName evidence="2">CoA-binding domain protein</fullName>
    </submittedName>
</protein>
<dbReference type="Pfam" id="PF13380">
    <property type="entry name" value="CoA_binding_2"/>
    <property type="match status" value="1"/>
</dbReference>
<dbReference type="SMART" id="SM00881">
    <property type="entry name" value="CoA_binding"/>
    <property type="match status" value="1"/>
</dbReference>
<dbReference type="SUPFAM" id="SSF51735">
    <property type="entry name" value="NAD(P)-binding Rossmann-fold domains"/>
    <property type="match status" value="1"/>
</dbReference>
<dbReference type="Proteomes" id="UP000002734">
    <property type="component" value="Chromosome"/>
</dbReference>
<evidence type="ECO:0000259" key="1">
    <source>
        <dbReference type="SMART" id="SM00881"/>
    </source>
</evidence>
<sequence length="198" mass="21528">MRYHLSPCDFIVSMWPVVTDTAKQEQKGNVLDDECAVQSAVCRQTFTLHLISMAESQGGTTMQDSDIKSILAQVKTIALVGASEKATRPSYGVMAYLLAQGYQVIPVSPKLAGQSLLGQPVYASLADIPYPIDMVDVFRQPDAAWDVAQEAIAIGARVLWLQIGVINEQAAVLAHNAGLKVVMDRCPKIEIPRLGMEK</sequence>
<dbReference type="STRING" id="579405.Dd703_2690"/>
<dbReference type="Gene3D" id="3.40.50.720">
    <property type="entry name" value="NAD(P)-binding Rossmann-like Domain"/>
    <property type="match status" value="1"/>
</dbReference>
<dbReference type="PANTHER" id="PTHR33303">
    <property type="entry name" value="CYTOPLASMIC PROTEIN-RELATED"/>
    <property type="match status" value="1"/>
</dbReference>
<feature type="domain" description="CoA-binding" evidence="1">
    <location>
        <begin position="71"/>
        <end position="165"/>
    </location>
</feature>
<dbReference type="HOGENOM" id="CLU_112567_0_0_6"/>
<dbReference type="KEGG" id="dda:Dd703_2690"/>
<evidence type="ECO:0000313" key="2">
    <source>
        <dbReference type="EMBL" id="ACS86467.1"/>
    </source>
</evidence>
<dbReference type="InterPro" id="IPR003781">
    <property type="entry name" value="CoA-bd"/>
</dbReference>
<accession>C6CAG9</accession>